<evidence type="ECO:0000313" key="4">
    <source>
        <dbReference type="EMBL" id="MBB6172651.1"/>
    </source>
</evidence>
<name>A0A7W9YJG2_9ACTN</name>
<sequence>MSSRSGTARAFLAALAVPLFLVLLSPAAVAGVLDVPAAETSRSQPVAPGVVLTSTEVPEGSDGAATRQHFGVLSADLGGGAAVGYADPGAVSAAAPLPQLIRPHDSAVAAVNGDYFDITASSAPLGAAVRDGRVVKSPTGTHENAAVFTADGTGSIGRARFTGTVTLAGAAVPLDRLNSHEIPDDGIGAFTSDWGTHPRERATLGADRVTELEVRGGTVRDVREKPGDGAIAPDTTVLVGVDAAADRLEEVGVGDAVAVGYGLTADGVRPHTAIGGRHVLLRGGRVTAPAGDTSRHPRTAIGFSADGRRMFLATADGRTAGTPGVTLRDMAGRLLRAGATDALELDGGGSSTLLAREPGAAAPTVWNRTGGLFRAVPNGLVVLAPPGSGRVRGVWVRPRIESRPPPGSAVPRQADPHRVFSGLRRALTAATHDENHGPVRHPPRPESLRWSASGGAVSGGRDVRYTAGAPGAATVTARWGPVHGAVELEVLPGPARLAAAPASLAFPDASGAARMALTGVAPDGSRAPVEPDDVVLDFDPELVDVAPRPDGTLRVAPRTDRGAGGIAVSVSGSHGTVRTTVPVRIGTVTEQVAGFDDAERWTASAVRGEASVRAVPDRSGEGRALALAYDFTSGQGTRAAYAHPPSPIRLDREAFGFGLRVRGDGRGARITLSLVDAEGRGHTLRGPEVDWTGWRRVEFDVPPAAHPLTLTRIYAYETSPERAYGGELVFDDLTAVLAVEE</sequence>
<dbReference type="EMBL" id="JACHDS010000001">
    <property type="protein sequence ID" value="MBB6172651.1"/>
    <property type="molecule type" value="Genomic_DNA"/>
</dbReference>
<feature type="domain" description="Phosphodiester glycosidase" evidence="3">
    <location>
        <begin position="211"/>
        <end position="382"/>
    </location>
</feature>
<feature type="signal peptide" evidence="2">
    <location>
        <begin position="1"/>
        <end position="30"/>
    </location>
</feature>
<proteinExistence type="predicted"/>
<evidence type="ECO:0000313" key="5">
    <source>
        <dbReference type="Proteomes" id="UP000546642"/>
    </source>
</evidence>
<keyword evidence="5" id="KW-1185">Reference proteome</keyword>
<protein>
    <recommendedName>
        <fullName evidence="3">Phosphodiester glycosidase domain-containing protein</fullName>
    </recommendedName>
</protein>
<dbReference type="Pfam" id="PF09992">
    <property type="entry name" value="NAGPA"/>
    <property type="match status" value="1"/>
</dbReference>
<gene>
    <name evidence="4" type="ORF">HNR23_002711</name>
</gene>
<reference evidence="4 5" key="1">
    <citation type="submission" date="2020-08" db="EMBL/GenBank/DDBJ databases">
        <title>Sequencing the genomes of 1000 actinobacteria strains.</title>
        <authorList>
            <person name="Klenk H.-P."/>
        </authorList>
    </citation>
    <scope>NUCLEOTIDE SEQUENCE [LARGE SCALE GENOMIC DNA]</scope>
    <source>
        <strain evidence="4 5">DSM 46659</strain>
    </source>
</reference>
<accession>A0A7W9YJG2</accession>
<evidence type="ECO:0000256" key="1">
    <source>
        <dbReference type="SAM" id="MobiDB-lite"/>
    </source>
</evidence>
<feature type="compositionally biased region" description="Basic and acidic residues" evidence="1">
    <location>
        <begin position="433"/>
        <end position="447"/>
    </location>
</feature>
<comment type="caution">
    <text evidence="4">The sequence shown here is derived from an EMBL/GenBank/DDBJ whole genome shotgun (WGS) entry which is preliminary data.</text>
</comment>
<feature type="chain" id="PRO_5031328391" description="Phosphodiester glycosidase domain-containing protein" evidence="2">
    <location>
        <begin position="31"/>
        <end position="741"/>
    </location>
</feature>
<feature type="region of interest" description="Disordered" evidence="1">
    <location>
        <begin position="433"/>
        <end position="455"/>
    </location>
</feature>
<dbReference type="InterPro" id="IPR018711">
    <property type="entry name" value="NAGPA"/>
</dbReference>
<dbReference type="Proteomes" id="UP000546642">
    <property type="component" value="Unassembled WGS sequence"/>
</dbReference>
<dbReference type="RefSeq" id="WP_184075922.1">
    <property type="nucleotide sequence ID" value="NZ_JACHDS010000001.1"/>
</dbReference>
<dbReference type="PANTHER" id="PTHR40446:SF2">
    <property type="entry name" value="N-ACETYLGLUCOSAMINE-1-PHOSPHODIESTER ALPHA-N-ACETYLGLUCOSAMINIDASE"/>
    <property type="match status" value="1"/>
</dbReference>
<evidence type="ECO:0000256" key="2">
    <source>
        <dbReference type="SAM" id="SignalP"/>
    </source>
</evidence>
<dbReference type="AlphaFoldDB" id="A0A7W9YJG2"/>
<dbReference type="PANTHER" id="PTHR40446">
    <property type="entry name" value="N-ACETYLGLUCOSAMINE-1-PHOSPHODIESTER ALPHA-N-ACETYLGLUCOSAMINIDASE"/>
    <property type="match status" value="1"/>
</dbReference>
<keyword evidence="2" id="KW-0732">Signal</keyword>
<organism evidence="4 5">
    <name type="scientific">Nocardiopsis mwathae</name>
    <dbReference type="NCBI Taxonomy" id="1472723"/>
    <lineage>
        <taxon>Bacteria</taxon>
        <taxon>Bacillati</taxon>
        <taxon>Actinomycetota</taxon>
        <taxon>Actinomycetes</taxon>
        <taxon>Streptosporangiales</taxon>
        <taxon>Nocardiopsidaceae</taxon>
        <taxon>Nocardiopsis</taxon>
    </lineage>
</organism>
<evidence type="ECO:0000259" key="3">
    <source>
        <dbReference type="Pfam" id="PF09992"/>
    </source>
</evidence>